<sequence>MYNSSTLFILILAIIGNTCIVLVLSSSSKPWDPKIQIVFLGDSIVENWLNNGKKVWQQYYEKRQSYNYGIGGDLTQHVLWRIDNGELDGLQPKLLVLLVGTNNVANHDKPADVGKAMQIILKKLLTKLSNVKILLMSIFPRGGQKDDQQVFFLEVTKKFRTNVGQLIEKLYMPDKLHLSEEGYKMWQKFVFTIQKKMYCSSSTILLTIFLAINIFLVSGIPWKSEQHKGTESKHQHLLNQTHEYGQQIHGIFLGDSITEGWLNNGKNVWKQYYSNRHVFNYGIGGDRTEHVLWRIENGEFDGLQPKVIVLMIGTNNVPIGDKPSDISKGIQMILEKLLAKMNKSKILLLSVFPRGGESADRKVTEINNIIQNYQDNSQIFYLDVTKHFETSMGKVIDKLYVHDHLHLTEQVCLFVIKKKMYNSSTLFLVILTFICINSVLSSNKPWDPVLSEATWYQERHQELLNQTKQFGSEIQVIFLGSNSIGAWTMFGKEIWKDYYQKHQSYNYGVWGDSSQNILWRIENGELDGLNPKLIVFEIGYWNIVMGDSSVDIAEAIRIILEKLLKKFPNTKILLISVLPWDHKEDHMQKIDEINDIIENNSNDSKIFYLDVAKYFRNESGQLIDEYYYHGMSLIGIPWKSEQHKSDGNNVFETILFRMSGKPWDPVPGEAKYYQNIHQELLNQTKRFGSEIQVVFLGSSSISSWTLFGNEIWKNYYQKHQSYNYGVWGDRTENILWRIENGELDGLQPKLIVLEIGHWNIAKGEDSSADIAKATQIILKKLLKKLPNTKILLISIIPCDQQEDHMQKIDEINNIIKNNSDNSKIFYLDVAKYFRNESGKLINEFHYHGKPWEPEPDANMWYQSKHQKLLNQTKQFGSEIQAVFLGSTFISAWTMFGKEIWKNYYEKHQSYNYGIWNDRTENVLWRIENGELDGLQPKLIVLEIGLFNIINTDDSTVDIAEAIQIIMKKLLKKLPNTKILLISVLPCGNKANDQKVDEINDIIENNSDDSKIFYLDLAKYFRNESGKLIKEYYYDNALVFSKKGYEKWHEIMKPIYNRTKKMYCSSSSTILLLTIFMATNIFMVSGIPWKSEQHKGTESKHQHLLNQTRQYGQQIHAIFLGASIVERWLTDGNSVWKQYYSERHAFNYGISGDRTEHVLWRIEHGEFDGLQPKVIVIMIGSNNVPIGDKPSDISKGIQMILKELLAKMNKSKILLLSVFPRGGESIDRKVAEVNNIIHDYQDNSRIFYLDVTKHFETNPGKIIEKYYVHDHLHLTEQGYQMWHKVMEPLFSKLLN</sequence>
<feature type="domain" description="SGNH hydrolase-type esterase" evidence="3">
    <location>
        <begin position="39"/>
        <end position="168"/>
    </location>
</feature>
<feature type="domain" description="SGNH hydrolase-type esterase" evidence="3">
    <location>
        <begin position="695"/>
        <end position="843"/>
    </location>
</feature>
<comment type="caution">
    <text evidence="4">The sequence shown here is derived from an EMBL/GenBank/DDBJ whole genome shotgun (WGS) entry which is preliminary data.</text>
</comment>
<feature type="domain" description="SGNH hydrolase-type esterase" evidence="3">
    <location>
        <begin position="902"/>
        <end position="1045"/>
    </location>
</feature>
<feature type="domain" description="SGNH hydrolase-type esterase" evidence="3">
    <location>
        <begin position="492"/>
        <end position="626"/>
    </location>
</feature>
<name>A0ABQ8JLJ2_DERPT</name>
<reference evidence="4 5" key="1">
    <citation type="journal article" date="2018" name="J. Allergy Clin. Immunol.">
        <title>High-quality assembly of Dermatophagoides pteronyssinus genome and transcriptome reveals a wide range of novel allergens.</title>
        <authorList>
            <person name="Liu X.Y."/>
            <person name="Yang K.Y."/>
            <person name="Wang M.Q."/>
            <person name="Kwok J.S."/>
            <person name="Zeng X."/>
            <person name="Yang Z."/>
            <person name="Xiao X.J."/>
            <person name="Lau C.P."/>
            <person name="Li Y."/>
            <person name="Huang Z.M."/>
            <person name="Ba J.G."/>
            <person name="Yim A.K."/>
            <person name="Ouyang C.Y."/>
            <person name="Ngai S.M."/>
            <person name="Chan T.F."/>
            <person name="Leung E.L."/>
            <person name="Liu L."/>
            <person name="Liu Z.G."/>
            <person name="Tsui S.K."/>
        </authorList>
    </citation>
    <scope>NUCLEOTIDE SEQUENCE [LARGE SCALE GENOMIC DNA]</scope>
    <source>
        <strain evidence="4">Derp</strain>
    </source>
</reference>
<comment type="similarity">
    <text evidence="1">Belongs to the 'GDSL' lipolytic enzyme family. Platelet-activating factor acetylhydrolase IB beta/gamma subunits subfamily.</text>
</comment>
<keyword evidence="2" id="KW-0812">Transmembrane</keyword>
<keyword evidence="5" id="KW-1185">Reference proteome</keyword>
<evidence type="ECO:0000313" key="4">
    <source>
        <dbReference type="EMBL" id="KAH9423347.1"/>
    </source>
</evidence>
<feature type="transmembrane region" description="Helical" evidence="2">
    <location>
        <begin position="203"/>
        <end position="222"/>
    </location>
</feature>
<dbReference type="EMBL" id="NJHN03000032">
    <property type="protein sequence ID" value="KAH9423347.1"/>
    <property type="molecule type" value="Genomic_DNA"/>
</dbReference>
<evidence type="ECO:0000256" key="1">
    <source>
        <dbReference type="ARBA" id="ARBA00038184"/>
    </source>
</evidence>
<dbReference type="Gene3D" id="3.40.50.1110">
    <property type="entry name" value="SGNH hydrolase"/>
    <property type="match status" value="6"/>
</dbReference>
<keyword evidence="2" id="KW-1133">Transmembrane helix</keyword>
<accession>A0ABQ8JLJ2</accession>
<protein>
    <recommendedName>
        <fullName evidence="3">SGNH hydrolase-type esterase domain-containing protein</fullName>
    </recommendedName>
</protein>
<keyword evidence="2" id="KW-0472">Membrane</keyword>
<dbReference type="PANTHER" id="PTHR11852">
    <property type="entry name" value="PLATELET-ACTIVATING FACTOR ACETYLHYDROLASE"/>
    <property type="match status" value="1"/>
</dbReference>
<evidence type="ECO:0000313" key="5">
    <source>
        <dbReference type="Proteomes" id="UP000887458"/>
    </source>
</evidence>
<dbReference type="InterPro" id="IPR036514">
    <property type="entry name" value="SGNH_hydro_sf"/>
</dbReference>
<dbReference type="InterPro" id="IPR013830">
    <property type="entry name" value="SGNH_hydro"/>
</dbReference>
<dbReference type="Proteomes" id="UP000887458">
    <property type="component" value="Unassembled WGS sequence"/>
</dbReference>
<feature type="domain" description="SGNH hydrolase-type esterase" evidence="3">
    <location>
        <begin position="252"/>
        <end position="410"/>
    </location>
</feature>
<dbReference type="PANTHER" id="PTHR11852:SF0">
    <property type="entry name" value="PLATELET-ACTIVATING FACTOR ACETYLHYDROLASE IB SUBUNIT BETA HOMOLOG"/>
    <property type="match status" value="1"/>
</dbReference>
<gene>
    <name evidence="4" type="ORF">DERP_003626</name>
</gene>
<proteinExistence type="inferred from homology"/>
<evidence type="ECO:0000259" key="3">
    <source>
        <dbReference type="Pfam" id="PF13472"/>
    </source>
</evidence>
<dbReference type="SUPFAM" id="SSF52266">
    <property type="entry name" value="SGNH hydrolase"/>
    <property type="match status" value="6"/>
</dbReference>
<evidence type="ECO:0000256" key="2">
    <source>
        <dbReference type="SAM" id="Phobius"/>
    </source>
</evidence>
<feature type="domain" description="SGNH hydrolase-type esterase" evidence="3">
    <location>
        <begin position="1118"/>
        <end position="1279"/>
    </location>
</feature>
<organism evidence="4 5">
    <name type="scientific">Dermatophagoides pteronyssinus</name>
    <name type="common">European house dust mite</name>
    <dbReference type="NCBI Taxonomy" id="6956"/>
    <lineage>
        <taxon>Eukaryota</taxon>
        <taxon>Metazoa</taxon>
        <taxon>Ecdysozoa</taxon>
        <taxon>Arthropoda</taxon>
        <taxon>Chelicerata</taxon>
        <taxon>Arachnida</taxon>
        <taxon>Acari</taxon>
        <taxon>Acariformes</taxon>
        <taxon>Sarcoptiformes</taxon>
        <taxon>Astigmata</taxon>
        <taxon>Psoroptidia</taxon>
        <taxon>Analgoidea</taxon>
        <taxon>Pyroglyphidae</taxon>
        <taxon>Dermatophagoidinae</taxon>
        <taxon>Dermatophagoides</taxon>
    </lineage>
</organism>
<feature type="transmembrane region" description="Helical" evidence="2">
    <location>
        <begin position="6"/>
        <end position="24"/>
    </location>
</feature>
<dbReference type="Pfam" id="PF13472">
    <property type="entry name" value="Lipase_GDSL_2"/>
    <property type="match status" value="6"/>
</dbReference>
<reference evidence="4 5" key="2">
    <citation type="journal article" date="2022" name="Mol. Biol. Evol.">
        <title>Comparative Genomics Reveals Insights into the Divergent Evolution of Astigmatic Mites and Household Pest Adaptations.</title>
        <authorList>
            <person name="Xiong Q."/>
            <person name="Wan A.T."/>
            <person name="Liu X."/>
            <person name="Fung C.S."/>
            <person name="Xiao X."/>
            <person name="Malainual N."/>
            <person name="Hou J."/>
            <person name="Wang L."/>
            <person name="Wang M."/>
            <person name="Yang K.Y."/>
            <person name="Cui Y."/>
            <person name="Leung E.L."/>
            <person name="Nong W."/>
            <person name="Shin S.K."/>
            <person name="Au S.W."/>
            <person name="Jeong K.Y."/>
            <person name="Chew F.T."/>
            <person name="Hui J.H."/>
            <person name="Leung T.F."/>
            <person name="Tungtrongchitr A."/>
            <person name="Zhong N."/>
            <person name="Liu Z."/>
            <person name="Tsui S.K."/>
        </authorList>
    </citation>
    <scope>NUCLEOTIDE SEQUENCE [LARGE SCALE GENOMIC DNA]</scope>
    <source>
        <strain evidence="4">Derp</strain>
    </source>
</reference>